<gene>
    <name evidence="2" type="ORF">ANCDUO_15183</name>
</gene>
<dbReference type="Pfam" id="PF17906">
    <property type="entry name" value="HTH_48"/>
    <property type="match status" value="1"/>
</dbReference>
<dbReference type="GO" id="GO:0031297">
    <property type="term" value="P:replication fork processing"/>
    <property type="evidence" value="ECO:0007669"/>
    <property type="project" value="TreeGrafter"/>
</dbReference>
<keyword evidence="3" id="KW-1185">Reference proteome</keyword>
<sequence length="125" mass="14436">MTHLKSSIRCCLLYDFKRGKTASESHRDLCDAFGQDVISERQCERWFHKFRSGNESLEDDVRGRPPSVADMVQLKEAIEEDAWGCGWGFGEQVRVQLPNNYEVPTCEWKVEQERSIDIPSIDIPT</sequence>
<dbReference type="InterPro" id="IPR052709">
    <property type="entry name" value="Transposase-MT_Hybrid"/>
</dbReference>
<dbReference type="AlphaFoldDB" id="A0A0C2G147"/>
<accession>A0A0C2G147</accession>
<evidence type="ECO:0000313" key="3">
    <source>
        <dbReference type="Proteomes" id="UP000054047"/>
    </source>
</evidence>
<feature type="domain" description="Mos1 transposase HTH" evidence="1">
    <location>
        <begin position="5"/>
        <end position="54"/>
    </location>
</feature>
<dbReference type="GO" id="GO:0044774">
    <property type="term" value="P:mitotic DNA integrity checkpoint signaling"/>
    <property type="evidence" value="ECO:0007669"/>
    <property type="project" value="TreeGrafter"/>
</dbReference>
<dbReference type="GO" id="GO:0035861">
    <property type="term" value="C:site of double-strand break"/>
    <property type="evidence" value="ECO:0007669"/>
    <property type="project" value="TreeGrafter"/>
</dbReference>
<dbReference type="PANTHER" id="PTHR46060">
    <property type="entry name" value="MARINER MOS1 TRANSPOSASE-LIKE PROTEIN"/>
    <property type="match status" value="1"/>
</dbReference>
<name>A0A0C2G147_9BILA</name>
<dbReference type="GO" id="GO:0000729">
    <property type="term" value="P:DNA double-strand break processing"/>
    <property type="evidence" value="ECO:0007669"/>
    <property type="project" value="TreeGrafter"/>
</dbReference>
<reference evidence="2 3" key="1">
    <citation type="submission" date="2013-12" db="EMBL/GenBank/DDBJ databases">
        <title>Draft genome of the parsitic nematode Ancylostoma duodenale.</title>
        <authorList>
            <person name="Mitreva M."/>
        </authorList>
    </citation>
    <scope>NUCLEOTIDE SEQUENCE [LARGE SCALE GENOMIC DNA]</scope>
    <source>
        <strain evidence="2 3">Zhejiang</strain>
    </source>
</reference>
<organism evidence="2 3">
    <name type="scientific">Ancylostoma duodenale</name>
    <dbReference type="NCBI Taxonomy" id="51022"/>
    <lineage>
        <taxon>Eukaryota</taxon>
        <taxon>Metazoa</taxon>
        <taxon>Ecdysozoa</taxon>
        <taxon>Nematoda</taxon>
        <taxon>Chromadorea</taxon>
        <taxon>Rhabditida</taxon>
        <taxon>Rhabditina</taxon>
        <taxon>Rhabditomorpha</taxon>
        <taxon>Strongyloidea</taxon>
        <taxon>Ancylostomatidae</taxon>
        <taxon>Ancylostomatinae</taxon>
        <taxon>Ancylostoma</taxon>
    </lineage>
</organism>
<dbReference type="GO" id="GO:0000014">
    <property type="term" value="F:single-stranded DNA endodeoxyribonuclease activity"/>
    <property type="evidence" value="ECO:0007669"/>
    <property type="project" value="TreeGrafter"/>
</dbReference>
<dbReference type="InterPro" id="IPR041426">
    <property type="entry name" value="Mos1_HTH"/>
</dbReference>
<protein>
    <recommendedName>
        <fullName evidence="1">Mos1 transposase HTH domain-containing protein</fullName>
    </recommendedName>
</protein>
<dbReference type="GO" id="GO:0006303">
    <property type="term" value="P:double-strand break repair via nonhomologous end joining"/>
    <property type="evidence" value="ECO:0007669"/>
    <property type="project" value="TreeGrafter"/>
</dbReference>
<dbReference type="EMBL" id="KN738696">
    <property type="protein sequence ID" value="KIH54670.1"/>
    <property type="molecule type" value="Genomic_DNA"/>
</dbReference>
<dbReference type="GO" id="GO:0005634">
    <property type="term" value="C:nucleus"/>
    <property type="evidence" value="ECO:0007669"/>
    <property type="project" value="TreeGrafter"/>
</dbReference>
<dbReference type="OrthoDB" id="5825689at2759"/>
<dbReference type="Proteomes" id="UP000054047">
    <property type="component" value="Unassembled WGS sequence"/>
</dbReference>
<dbReference type="GO" id="GO:0044547">
    <property type="term" value="F:DNA topoisomerase binding"/>
    <property type="evidence" value="ECO:0007669"/>
    <property type="project" value="TreeGrafter"/>
</dbReference>
<dbReference type="GO" id="GO:0003697">
    <property type="term" value="F:single-stranded DNA binding"/>
    <property type="evidence" value="ECO:0007669"/>
    <property type="project" value="TreeGrafter"/>
</dbReference>
<proteinExistence type="predicted"/>
<evidence type="ECO:0000313" key="2">
    <source>
        <dbReference type="EMBL" id="KIH54670.1"/>
    </source>
</evidence>
<dbReference type="GO" id="GO:0000793">
    <property type="term" value="C:condensed chromosome"/>
    <property type="evidence" value="ECO:0007669"/>
    <property type="project" value="TreeGrafter"/>
</dbReference>
<dbReference type="GO" id="GO:0015074">
    <property type="term" value="P:DNA integration"/>
    <property type="evidence" value="ECO:0007669"/>
    <property type="project" value="TreeGrafter"/>
</dbReference>
<dbReference type="Gene3D" id="1.10.10.1450">
    <property type="match status" value="1"/>
</dbReference>
<dbReference type="PANTHER" id="PTHR46060:SF2">
    <property type="entry name" value="HISTONE-LYSINE N-METHYLTRANSFERASE SETMAR"/>
    <property type="match status" value="1"/>
</dbReference>
<dbReference type="GO" id="GO:0046975">
    <property type="term" value="F:histone H3K36 methyltransferase activity"/>
    <property type="evidence" value="ECO:0007669"/>
    <property type="project" value="TreeGrafter"/>
</dbReference>
<dbReference type="GO" id="GO:0003690">
    <property type="term" value="F:double-stranded DNA binding"/>
    <property type="evidence" value="ECO:0007669"/>
    <property type="project" value="TreeGrafter"/>
</dbReference>
<dbReference type="GO" id="GO:0042800">
    <property type="term" value="F:histone H3K4 methyltransferase activity"/>
    <property type="evidence" value="ECO:0007669"/>
    <property type="project" value="TreeGrafter"/>
</dbReference>
<evidence type="ECO:0000259" key="1">
    <source>
        <dbReference type="Pfam" id="PF17906"/>
    </source>
</evidence>